<dbReference type="Proteomes" id="UP000676967">
    <property type="component" value="Chromosome"/>
</dbReference>
<name>A0ABM7M922_9ACTN</name>
<organism evidence="2 3">
    <name type="scientific">Actinoplanes ianthinogenes</name>
    <dbReference type="NCBI Taxonomy" id="122358"/>
    <lineage>
        <taxon>Bacteria</taxon>
        <taxon>Bacillati</taxon>
        <taxon>Actinomycetota</taxon>
        <taxon>Actinomycetes</taxon>
        <taxon>Micromonosporales</taxon>
        <taxon>Micromonosporaceae</taxon>
        <taxon>Actinoplanes</taxon>
    </lineage>
</organism>
<protein>
    <submittedName>
        <fullName evidence="2">Uncharacterized protein</fullName>
    </submittedName>
</protein>
<reference evidence="2 3" key="1">
    <citation type="submission" date="2020-08" db="EMBL/GenBank/DDBJ databases">
        <title>Whole genome shotgun sequence of Actinoplanes ianthinogenes NBRC 13996.</title>
        <authorList>
            <person name="Komaki H."/>
            <person name="Tamura T."/>
        </authorList>
    </citation>
    <scope>NUCLEOTIDE SEQUENCE [LARGE SCALE GENOMIC DNA]</scope>
    <source>
        <strain evidence="2 3">NBRC 13996</strain>
    </source>
</reference>
<accession>A0ABM7M922</accession>
<sequence>MGALEAASWGLLGGLIVEVLEYSAAIRRSRGRPWRRRGEPGFGPSLVALLLRLAAGAGLAAAAAAGRQISGGFAALALGVTAPLVVEKVLGRAGTHEIPPADQLPAGEADRSDGP</sequence>
<evidence type="ECO:0000313" key="3">
    <source>
        <dbReference type="Proteomes" id="UP000676967"/>
    </source>
</evidence>
<evidence type="ECO:0000256" key="1">
    <source>
        <dbReference type="SAM" id="MobiDB-lite"/>
    </source>
</evidence>
<gene>
    <name evidence="2" type="ORF">Aiant_88010</name>
</gene>
<evidence type="ECO:0000313" key="2">
    <source>
        <dbReference type="EMBL" id="BCJ48144.1"/>
    </source>
</evidence>
<dbReference type="EMBL" id="AP023356">
    <property type="protein sequence ID" value="BCJ48144.1"/>
    <property type="molecule type" value="Genomic_DNA"/>
</dbReference>
<keyword evidence="3" id="KW-1185">Reference proteome</keyword>
<feature type="region of interest" description="Disordered" evidence="1">
    <location>
        <begin position="96"/>
        <end position="115"/>
    </location>
</feature>
<proteinExistence type="predicted"/>